<feature type="transmembrane region" description="Helical" evidence="1">
    <location>
        <begin position="12"/>
        <end position="29"/>
    </location>
</feature>
<protein>
    <submittedName>
        <fullName evidence="2">Uncharacterized protein</fullName>
    </submittedName>
</protein>
<name>A0AAW6A7V4_LACPA</name>
<evidence type="ECO:0000256" key="1">
    <source>
        <dbReference type="SAM" id="Phobius"/>
    </source>
</evidence>
<accession>A0AAW6A7V4</accession>
<organism evidence="2 3">
    <name type="scientific">Lacticaseibacillus paracasei</name>
    <name type="common">Lactobacillus paracasei</name>
    <dbReference type="NCBI Taxonomy" id="1597"/>
    <lineage>
        <taxon>Bacteria</taxon>
        <taxon>Bacillati</taxon>
        <taxon>Bacillota</taxon>
        <taxon>Bacilli</taxon>
        <taxon>Lactobacillales</taxon>
        <taxon>Lactobacillaceae</taxon>
        <taxon>Lacticaseibacillus</taxon>
    </lineage>
</organism>
<dbReference type="AlphaFoldDB" id="A0AAW6A7V4"/>
<reference evidence="2 3" key="1">
    <citation type="submission" date="2023-01" db="EMBL/GenBank/DDBJ databases">
        <title>Complete genome sequence of Lacticaseibacillus paracasei SRCM217440 isolated from Makgeolli.</title>
        <authorList>
            <person name="Yang H.-G."/>
            <person name="Jeong S.-J."/>
            <person name="Ha G.-S."/>
            <person name="Yang H.-J."/>
            <person name="Jeong D.-Y."/>
        </authorList>
    </citation>
    <scope>NUCLEOTIDE SEQUENCE [LARGE SCALE GENOMIC DNA]</scope>
    <source>
        <strain evidence="2 3">SRCM217440</strain>
    </source>
</reference>
<keyword evidence="1" id="KW-0812">Transmembrane</keyword>
<sequence>MKKGYWATSLDGIEKIFVSSFLPILYWSGHLGFALSIENKLGLPEQLRPIFMTAVLIAVPGALIYPLMRMAFRRCKFEISFSRSSVNLPLKKHEPKPITMTVKVCELPWLGWLLVRQFRLTFNLIASADIVLVKCPDRKAELEYTEMSDEGKLRVDFTKGVRSSGEDTVIEIPVILQPQSNKGNVKLLVEGRGGFLFRMLVHVDVSQMQVRVG</sequence>
<dbReference type="RefSeq" id="WP_046782869.1">
    <property type="nucleotide sequence ID" value="NZ_JAQLSF010000001.1"/>
</dbReference>
<dbReference type="EMBL" id="JAQLSF010000001">
    <property type="protein sequence ID" value="MDB1565584.1"/>
    <property type="molecule type" value="Genomic_DNA"/>
</dbReference>
<keyword evidence="1" id="KW-1133">Transmembrane helix</keyword>
<feature type="transmembrane region" description="Helical" evidence="1">
    <location>
        <begin position="49"/>
        <end position="68"/>
    </location>
</feature>
<gene>
    <name evidence="2" type="ORF">PGA78_12635</name>
</gene>
<keyword evidence="1" id="KW-0472">Membrane</keyword>
<comment type="caution">
    <text evidence="2">The sequence shown here is derived from an EMBL/GenBank/DDBJ whole genome shotgun (WGS) entry which is preliminary data.</text>
</comment>
<dbReference type="Proteomes" id="UP001212327">
    <property type="component" value="Unassembled WGS sequence"/>
</dbReference>
<evidence type="ECO:0000313" key="2">
    <source>
        <dbReference type="EMBL" id="MDB1565584.1"/>
    </source>
</evidence>
<evidence type="ECO:0000313" key="3">
    <source>
        <dbReference type="Proteomes" id="UP001212327"/>
    </source>
</evidence>
<proteinExistence type="predicted"/>